<comment type="caution">
    <text evidence="13">The sequence shown here is derived from an EMBL/GenBank/DDBJ whole genome shotgun (WGS) entry which is preliminary data.</text>
</comment>
<organism evidence="13 14">
    <name type="scientific">Quercus suber</name>
    <name type="common">Cork oak</name>
    <dbReference type="NCBI Taxonomy" id="58331"/>
    <lineage>
        <taxon>Eukaryota</taxon>
        <taxon>Viridiplantae</taxon>
        <taxon>Streptophyta</taxon>
        <taxon>Embryophyta</taxon>
        <taxon>Tracheophyta</taxon>
        <taxon>Spermatophyta</taxon>
        <taxon>Magnoliopsida</taxon>
        <taxon>eudicotyledons</taxon>
        <taxon>Gunneridae</taxon>
        <taxon>Pentapetalae</taxon>
        <taxon>rosids</taxon>
        <taxon>fabids</taxon>
        <taxon>Fagales</taxon>
        <taxon>Fagaceae</taxon>
        <taxon>Quercus</taxon>
    </lineage>
</organism>
<dbReference type="Gene3D" id="3.30.40.10">
    <property type="entry name" value="Zinc/RING finger domain, C3HC4 (zinc finger)"/>
    <property type="match status" value="1"/>
</dbReference>
<sequence>KAEKVSSLGTSGKKVKLEGSKEHFKLHISESCRTEMLSVEPKRNSPRRVGMDARKCREWPGSRIRKANVSEVMLGKREKLSQGGGCAARANASKEFEEGVAEISHSKRQRVDLDSKQQCVCNTEPSHDLHNVSLPGLKSRLEGKTDGEDMRCVICMRGGKLLSCDGKGCKRRYHLSCLNPPLNYVPPGRQKQYFVKYRGLSHVHNRWIPGTQLLTEAPKLLAKFNIKNQIFRVTRWKSEWTVPHRLLQKRMLLFPKQSDESCDGDYDNNSDCRYEWLVKWTGLGYEHATWELDNASFFMSSESSQLISDYESRHKKSESLSSAYKADEEEKSTIRELSKLSFGGSPGEYNRHLSFVNKLREHWHKGQNAIVVDDHAEQKPFLVISTSTALSVWEAEFLHLAPSANIVVYYGNRDVRSSIRSLEFYNEGGGIMFSVLLSSADVVVEDLQVLECIEWEAIIIDKCQRSKMSKHFEQIRNLAANMRLLLISGQIKDCQSDYLNLLSLLDSGFNGVNSDNMVIDSSTDISLLKERVAQYIASECKSGSPRFVEYWVPVQLSNVQLEQYCASLLSNSMFLSSCLKSEPADVLRDIIISARKCCDHPNLLDQSLQSFVTNIEENLDVGIKASGKLKALDKILLEIRNRGLRVLILFQSIGGSGRYSIGDILDDFVYQRFGGDSYVRIDGRGYAHSKKQAALNMFNDKENGKFVFLIENRACLPSIKLSSVDTVILFGSDWDPQNDLRALHRISISSQFEQLKVFRLYSSCTVEEKILILAKEGMALDSNIHSISSHTCHSLLNWGAPCLFNKLDDFHSCNSSDSGSNMSSEQSLLDDVLRELSTQLPNSGDNSDPSNYSIILKVQEGGVYARSLSLLGERKMQFVDNESPSIFWTNLLEGRSPQWKFLSRPSKRIRRKVQYLHDSPKESEFENGVVTKKSRKMFNNTTSCNLPREMETISIESDPESDKTEIMASTRDGSMCAEQHDKAGSSNDPTNGAPVSCPSDLESPIRNAQIGQCVEGPSGVPHTLSEVVIDDEPMEMLSHVVHPTEEFIAKDAVTLESTTVTEVRQQNGAVTVNCGQSAAMVFNGTYSSLVQPDICLAQGNSLASQQLPISIYPFSTEHNLASIPASSGIQHHQSSGSHSYSQEALTPRSPPLENLLEFSDIMHPVMDLPLEPFIVMPESGSEHLPYRSISGPVNYHTQFVPVIPERAVCLNPLQIEMERIQRDKEQAFKIHNHRILQLKSECDREIEEIHKKYDLLRQDAETTFMQVQRDLETFHGKIYLNKLLADALTLKQQIRTSTGSLHKDQAALSRLMNQWSQQPAQMTAPILQQCWANPPVNIPPVITTPINPLFNAVNQFAGNLQNGCELRAPAPHHQAFVPPSMPTAHFPTQYSGMPYL</sequence>
<dbReference type="Gene3D" id="2.40.50.40">
    <property type="match status" value="1"/>
</dbReference>
<dbReference type="Pfam" id="PF00628">
    <property type="entry name" value="PHD"/>
    <property type="match status" value="1"/>
</dbReference>
<evidence type="ECO:0000313" key="13">
    <source>
        <dbReference type="EMBL" id="KAK7848371.1"/>
    </source>
</evidence>
<feature type="compositionally biased region" description="Low complexity" evidence="10">
    <location>
        <begin position="1126"/>
        <end position="1142"/>
    </location>
</feature>
<dbReference type="GO" id="GO:0005634">
    <property type="term" value="C:nucleus"/>
    <property type="evidence" value="ECO:0007669"/>
    <property type="project" value="UniProtKB-SubCell"/>
</dbReference>
<dbReference type="InterPro" id="IPR011011">
    <property type="entry name" value="Znf_FYVE_PHD"/>
</dbReference>
<evidence type="ECO:0000259" key="12">
    <source>
        <dbReference type="PROSITE" id="PS51194"/>
    </source>
</evidence>
<dbReference type="InterPro" id="IPR000953">
    <property type="entry name" value="Chromo/chromo_shadow_dom"/>
</dbReference>
<keyword evidence="8" id="KW-0067">ATP-binding</keyword>
<evidence type="ECO:0000256" key="6">
    <source>
        <dbReference type="ARBA" id="ARBA00022801"/>
    </source>
</evidence>
<dbReference type="InterPro" id="IPR038718">
    <property type="entry name" value="SNF2-like_sf"/>
</dbReference>
<feature type="domain" description="Helicase C-terminal" evidence="12">
    <location>
        <begin position="631"/>
        <end position="795"/>
    </location>
</feature>
<dbReference type="GO" id="GO:0016887">
    <property type="term" value="F:ATP hydrolysis activity"/>
    <property type="evidence" value="ECO:0007669"/>
    <property type="project" value="TreeGrafter"/>
</dbReference>
<dbReference type="Pfam" id="PF00176">
    <property type="entry name" value="SNF2-rel_dom"/>
    <property type="match status" value="1"/>
</dbReference>
<feature type="region of interest" description="Disordered" evidence="10">
    <location>
        <begin position="1125"/>
        <end position="1147"/>
    </location>
</feature>
<evidence type="ECO:0000256" key="4">
    <source>
        <dbReference type="ARBA" id="ARBA00022741"/>
    </source>
</evidence>
<keyword evidence="3" id="KW-0677">Repeat</keyword>
<dbReference type="GO" id="GO:0000785">
    <property type="term" value="C:chromatin"/>
    <property type="evidence" value="ECO:0007669"/>
    <property type="project" value="TreeGrafter"/>
</dbReference>
<dbReference type="InterPro" id="IPR001965">
    <property type="entry name" value="Znf_PHD"/>
</dbReference>
<dbReference type="InterPro" id="IPR027417">
    <property type="entry name" value="P-loop_NTPase"/>
</dbReference>
<evidence type="ECO:0000256" key="7">
    <source>
        <dbReference type="ARBA" id="ARBA00022833"/>
    </source>
</evidence>
<dbReference type="SUPFAM" id="SSF54160">
    <property type="entry name" value="Chromo domain-like"/>
    <property type="match status" value="2"/>
</dbReference>
<feature type="region of interest" description="Disordered" evidence="10">
    <location>
        <begin position="974"/>
        <end position="998"/>
    </location>
</feature>
<dbReference type="SUPFAM" id="SSF52540">
    <property type="entry name" value="P-loop containing nucleoside triphosphate hydrolases"/>
    <property type="match status" value="2"/>
</dbReference>
<dbReference type="GO" id="GO:0005524">
    <property type="term" value="F:ATP binding"/>
    <property type="evidence" value="ECO:0007669"/>
    <property type="project" value="UniProtKB-KW"/>
</dbReference>
<evidence type="ECO:0000256" key="8">
    <source>
        <dbReference type="ARBA" id="ARBA00022840"/>
    </source>
</evidence>
<dbReference type="EMBL" id="PKMF04000128">
    <property type="protein sequence ID" value="KAK7848371.1"/>
    <property type="molecule type" value="Genomic_DNA"/>
</dbReference>
<dbReference type="InterPro" id="IPR019787">
    <property type="entry name" value="Znf_PHD-finger"/>
</dbReference>
<dbReference type="GO" id="GO:0004386">
    <property type="term" value="F:helicase activity"/>
    <property type="evidence" value="ECO:0007669"/>
    <property type="project" value="UniProtKB-KW"/>
</dbReference>
<dbReference type="GO" id="GO:0003682">
    <property type="term" value="F:chromatin binding"/>
    <property type="evidence" value="ECO:0007669"/>
    <property type="project" value="TreeGrafter"/>
</dbReference>
<dbReference type="Gene3D" id="3.40.50.10810">
    <property type="entry name" value="Tandem AAA-ATPase domain"/>
    <property type="match status" value="1"/>
</dbReference>
<keyword evidence="7" id="KW-0862">Zinc</keyword>
<dbReference type="InterPro" id="IPR000330">
    <property type="entry name" value="SNF2_N"/>
</dbReference>
<feature type="non-terminal residue" evidence="13">
    <location>
        <position position="1"/>
    </location>
</feature>
<dbReference type="PANTHER" id="PTHR45623">
    <property type="entry name" value="CHROMODOMAIN-HELICASE-DNA-BINDING PROTEIN 3-RELATED-RELATED"/>
    <property type="match status" value="1"/>
</dbReference>
<keyword evidence="2" id="KW-0479">Metal-binding</keyword>
<evidence type="ECO:0000256" key="9">
    <source>
        <dbReference type="ARBA" id="ARBA00023242"/>
    </source>
</evidence>
<dbReference type="Gene3D" id="6.10.250.1310">
    <property type="match status" value="1"/>
</dbReference>
<evidence type="ECO:0000313" key="14">
    <source>
        <dbReference type="Proteomes" id="UP000237347"/>
    </source>
</evidence>
<keyword evidence="5" id="KW-0863">Zinc-finger</keyword>
<keyword evidence="13" id="KW-0347">Helicase</keyword>
<dbReference type="CDD" id="cd18793">
    <property type="entry name" value="SF2_C_SNF"/>
    <property type="match status" value="1"/>
</dbReference>
<dbReference type="PROSITE" id="PS50013">
    <property type="entry name" value="CHROMO_2"/>
    <property type="match status" value="1"/>
</dbReference>
<dbReference type="InterPro" id="IPR013083">
    <property type="entry name" value="Znf_RING/FYVE/PHD"/>
</dbReference>
<evidence type="ECO:0000259" key="11">
    <source>
        <dbReference type="PROSITE" id="PS50013"/>
    </source>
</evidence>
<dbReference type="PROSITE" id="PS51194">
    <property type="entry name" value="HELICASE_CTER"/>
    <property type="match status" value="1"/>
</dbReference>
<dbReference type="GO" id="GO:0003677">
    <property type="term" value="F:DNA binding"/>
    <property type="evidence" value="ECO:0007669"/>
    <property type="project" value="TreeGrafter"/>
</dbReference>
<keyword evidence="6" id="KW-0378">Hydrolase</keyword>
<evidence type="ECO:0000256" key="3">
    <source>
        <dbReference type="ARBA" id="ARBA00022737"/>
    </source>
</evidence>
<keyword evidence="9" id="KW-0539">Nucleus</keyword>
<evidence type="ECO:0000256" key="2">
    <source>
        <dbReference type="ARBA" id="ARBA00022723"/>
    </source>
</evidence>
<dbReference type="Pfam" id="PF00271">
    <property type="entry name" value="Helicase_C"/>
    <property type="match status" value="1"/>
</dbReference>
<evidence type="ECO:0000256" key="5">
    <source>
        <dbReference type="ARBA" id="ARBA00022771"/>
    </source>
</evidence>
<dbReference type="SMART" id="SM00298">
    <property type="entry name" value="CHROMO"/>
    <property type="match status" value="2"/>
</dbReference>
<evidence type="ECO:0000256" key="10">
    <source>
        <dbReference type="SAM" id="MobiDB-lite"/>
    </source>
</evidence>
<dbReference type="Proteomes" id="UP000237347">
    <property type="component" value="Unassembled WGS sequence"/>
</dbReference>
<dbReference type="InterPro" id="IPR049730">
    <property type="entry name" value="SNF2/RAD54-like_C"/>
</dbReference>
<reference evidence="13 14" key="1">
    <citation type="journal article" date="2018" name="Sci. Data">
        <title>The draft genome sequence of cork oak.</title>
        <authorList>
            <person name="Ramos A.M."/>
            <person name="Usie A."/>
            <person name="Barbosa P."/>
            <person name="Barros P.M."/>
            <person name="Capote T."/>
            <person name="Chaves I."/>
            <person name="Simoes F."/>
            <person name="Abreu I."/>
            <person name="Carrasquinho I."/>
            <person name="Faro C."/>
            <person name="Guimaraes J.B."/>
            <person name="Mendonca D."/>
            <person name="Nobrega F."/>
            <person name="Rodrigues L."/>
            <person name="Saibo N.J.M."/>
            <person name="Varela M.C."/>
            <person name="Egas C."/>
            <person name="Matos J."/>
            <person name="Miguel C.M."/>
            <person name="Oliveira M.M."/>
            <person name="Ricardo C.P."/>
            <person name="Goncalves S."/>
        </authorList>
    </citation>
    <scope>NUCLEOTIDE SEQUENCE [LARGE SCALE GENOMIC DNA]</scope>
    <source>
        <strain evidence="14">cv. HL8</strain>
    </source>
</reference>
<dbReference type="GO" id="GO:0140658">
    <property type="term" value="F:ATP-dependent chromatin remodeler activity"/>
    <property type="evidence" value="ECO:0007669"/>
    <property type="project" value="TreeGrafter"/>
</dbReference>
<dbReference type="Gene3D" id="3.40.50.300">
    <property type="entry name" value="P-loop containing nucleotide triphosphate hydrolases"/>
    <property type="match status" value="1"/>
</dbReference>
<keyword evidence="4" id="KW-0547">Nucleotide-binding</keyword>
<feature type="domain" description="Chromo" evidence="11">
    <location>
        <begin position="246"/>
        <end position="322"/>
    </location>
</feature>
<protein>
    <submittedName>
        <fullName evidence="13">Helicase protein mom1</fullName>
    </submittedName>
</protein>
<dbReference type="InterPro" id="IPR001650">
    <property type="entry name" value="Helicase_C-like"/>
</dbReference>
<gene>
    <name evidence="13" type="primary">MOM1_1</name>
    <name evidence="13" type="ORF">CFP56_005073</name>
</gene>
<name>A0AAW0LBN2_QUESU</name>
<dbReference type="SMART" id="SM00249">
    <property type="entry name" value="PHD"/>
    <property type="match status" value="1"/>
</dbReference>
<keyword evidence="14" id="KW-1185">Reference proteome</keyword>
<evidence type="ECO:0000256" key="1">
    <source>
        <dbReference type="ARBA" id="ARBA00004123"/>
    </source>
</evidence>
<accession>A0AAW0LBN2</accession>
<dbReference type="SUPFAM" id="SSF57903">
    <property type="entry name" value="FYVE/PHD zinc finger"/>
    <property type="match status" value="1"/>
</dbReference>
<dbReference type="GO" id="GO:0042393">
    <property type="term" value="F:histone binding"/>
    <property type="evidence" value="ECO:0007669"/>
    <property type="project" value="TreeGrafter"/>
</dbReference>
<comment type="subcellular location">
    <subcellularLocation>
        <location evidence="1">Nucleus</location>
    </subcellularLocation>
</comment>
<proteinExistence type="predicted"/>
<dbReference type="GO" id="GO:0008270">
    <property type="term" value="F:zinc ion binding"/>
    <property type="evidence" value="ECO:0007669"/>
    <property type="project" value="UniProtKB-KW"/>
</dbReference>
<dbReference type="InterPro" id="IPR016197">
    <property type="entry name" value="Chromo-like_dom_sf"/>
</dbReference>
<dbReference type="PANTHER" id="PTHR45623:SF51">
    <property type="entry name" value="DNA HELICASE CHROMATIN REGULATOR PHD FAMILY-RELATED"/>
    <property type="match status" value="1"/>
</dbReference>